<sequence length="392" mass="44557">MKMWSFGSYYLQKLSEHDVLYSCGMPLYHASAGGMGTGMMMHTGCCQVLRQKFSASRWMEDVKRYNVTAIQYIGELCRYILNRCPVSPNDADCSIKFAVGSGLRPDIWVEFQRRFGINELMECYGATEGTGSLFNTVFLSNLEMGDHPGVGCVGQIDPSRGFRFARYDVIKDDFFRDENDFLVDSDVGSPGELLIPMLEDNPTSKFYGYTDDEASIQKLLYDPFGDDGLIYFRTGDLLSADEYNWVRFIDRVGDTFRWKGHNISTTEVAVELLKFQGVREACVIGVEVPGDNDGRAGMAAIILGNTSPAVFRDLLNHLRMTLPVAAIPIFLRISCNLSVTGTFKYRKQELRKQGLDLKGIKDQVYWLDPRVKQYMPFDEEHYRLLMTNKVRL</sequence>
<accession>A0A7S3LKW9</accession>
<dbReference type="InterPro" id="IPR042099">
    <property type="entry name" value="ANL_N_sf"/>
</dbReference>
<evidence type="ECO:0000313" key="6">
    <source>
        <dbReference type="EMBL" id="CAE0433259.1"/>
    </source>
</evidence>
<reference evidence="6" key="1">
    <citation type="submission" date="2021-01" db="EMBL/GenBank/DDBJ databases">
        <authorList>
            <person name="Corre E."/>
            <person name="Pelletier E."/>
            <person name="Niang G."/>
            <person name="Scheremetjew M."/>
            <person name="Finn R."/>
            <person name="Kale V."/>
            <person name="Holt S."/>
            <person name="Cochrane G."/>
            <person name="Meng A."/>
            <person name="Brown T."/>
            <person name="Cohen L."/>
        </authorList>
    </citation>
    <scope>NUCLEOTIDE SEQUENCE</scope>
    <source>
        <strain evidence="6">GSBS06</strain>
    </source>
</reference>
<dbReference type="GO" id="GO:0005886">
    <property type="term" value="C:plasma membrane"/>
    <property type="evidence" value="ECO:0007669"/>
    <property type="project" value="TreeGrafter"/>
</dbReference>
<dbReference type="Pfam" id="PF00501">
    <property type="entry name" value="AMP-binding"/>
    <property type="match status" value="1"/>
</dbReference>
<evidence type="ECO:0000256" key="3">
    <source>
        <dbReference type="ARBA" id="ARBA00022741"/>
    </source>
</evidence>
<dbReference type="AlphaFoldDB" id="A0A7S3LKW9"/>
<dbReference type="GO" id="GO:0044539">
    <property type="term" value="P:long-chain fatty acid import into cell"/>
    <property type="evidence" value="ECO:0007669"/>
    <property type="project" value="TreeGrafter"/>
</dbReference>
<protein>
    <recommendedName>
        <fullName evidence="5">AMP-dependent synthetase/ligase domain-containing protein</fullName>
    </recommendedName>
</protein>
<dbReference type="InterPro" id="IPR000873">
    <property type="entry name" value="AMP-dep_synth/lig_dom"/>
</dbReference>
<gene>
    <name evidence="6" type="ORF">ASTO00021_LOCUS3580</name>
</gene>
<dbReference type="SUPFAM" id="SSF56801">
    <property type="entry name" value="Acetyl-CoA synthetase-like"/>
    <property type="match status" value="1"/>
</dbReference>
<keyword evidence="4" id="KW-0067">ATP-binding</keyword>
<dbReference type="Gene3D" id="3.30.300.30">
    <property type="match status" value="1"/>
</dbReference>
<feature type="domain" description="AMP-dependent synthetase/ligase" evidence="5">
    <location>
        <begin position="10"/>
        <end position="156"/>
    </location>
</feature>
<comment type="similarity">
    <text evidence="1">Belongs to the ATP-dependent AMP-binding enzyme family.</text>
</comment>
<dbReference type="EMBL" id="HBIN01005004">
    <property type="protein sequence ID" value="CAE0433259.1"/>
    <property type="molecule type" value="Transcribed_RNA"/>
</dbReference>
<evidence type="ECO:0000256" key="2">
    <source>
        <dbReference type="ARBA" id="ARBA00022598"/>
    </source>
</evidence>
<organism evidence="6">
    <name type="scientific">Aplanochytrium stocchinoi</name>
    <dbReference type="NCBI Taxonomy" id="215587"/>
    <lineage>
        <taxon>Eukaryota</taxon>
        <taxon>Sar</taxon>
        <taxon>Stramenopiles</taxon>
        <taxon>Bigyra</taxon>
        <taxon>Labyrinthulomycetes</taxon>
        <taxon>Thraustochytrida</taxon>
        <taxon>Thraustochytriidae</taxon>
        <taxon>Aplanochytrium</taxon>
    </lineage>
</organism>
<dbReference type="PANTHER" id="PTHR43107">
    <property type="entry name" value="LONG-CHAIN FATTY ACID TRANSPORT PROTEIN"/>
    <property type="match status" value="1"/>
</dbReference>
<proteinExistence type="inferred from homology"/>
<dbReference type="GO" id="GO:0005324">
    <property type="term" value="F:long-chain fatty acid transmembrane transporter activity"/>
    <property type="evidence" value="ECO:0007669"/>
    <property type="project" value="TreeGrafter"/>
</dbReference>
<dbReference type="GO" id="GO:0005524">
    <property type="term" value="F:ATP binding"/>
    <property type="evidence" value="ECO:0007669"/>
    <property type="project" value="UniProtKB-KW"/>
</dbReference>
<dbReference type="GO" id="GO:0004467">
    <property type="term" value="F:long-chain fatty acid-CoA ligase activity"/>
    <property type="evidence" value="ECO:0007669"/>
    <property type="project" value="TreeGrafter"/>
</dbReference>
<dbReference type="PANTHER" id="PTHR43107:SF15">
    <property type="entry name" value="FATTY ACID TRANSPORT PROTEIN 3, ISOFORM A"/>
    <property type="match status" value="1"/>
</dbReference>
<dbReference type="InterPro" id="IPR045851">
    <property type="entry name" value="AMP-bd_C_sf"/>
</dbReference>
<dbReference type="Gene3D" id="3.40.50.12780">
    <property type="entry name" value="N-terminal domain of ligase-like"/>
    <property type="match status" value="1"/>
</dbReference>
<keyword evidence="3" id="KW-0547">Nucleotide-binding</keyword>
<evidence type="ECO:0000256" key="4">
    <source>
        <dbReference type="ARBA" id="ARBA00022840"/>
    </source>
</evidence>
<evidence type="ECO:0000259" key="5">
    <source>
        <dbReference type="Pfam" id="PF00501"/>
    </source>
</evidence>
<name>A0A7S3LKW9_9STRA</name>
<evidence type="ECO:0000256" key="1">
    <source>
        <dbReference type="ARBA" id="ARBA00006432"/>
    </source>
</evidence>
<keyword evidence="2" id="KW-0436">Ligase</keyword>